<keyword evidence="9" id="KW-1185">Reference proteome</keyword>
<evidence type="ECO:0000256" key="4">
    <source>
        <dbReference type="ARBA" id="ARBA00022989"/>
    </source>
</evidence>
<dbReference type="Pfam" id="PF00892">
    <property type="entry name" value="EamA"/>
    <property type="match status" value="2"/>
</dbReference>
<evidence type="ECO:0000313" key="8">
    <source>
        <dbReference type="EMBL" id="NVD28507.1"/>
    </source>
</evidence>
<evidence type="ECO:0000259" key="7">
    <source>
        <dbReference type="Pfam" id="PF00892"/>
    </source>
</evidence>
<feature type="domain" description="EamA" evidence="7">
    <location>
        <begin position="164"/>
        <end position="300"/>
    </location>
</feature>
<comment type="similarity">
    <text evidence="2">Belongs to the EamA transporter family.</text>
</comment>
<feature type="transmembrane region" description="Helical" evidence="6">
    <location>
        <begin position="99"/>
        <end position="119"/>
    </location>
</feature>
<feature type="transmembrane region" description="Helical" evidence="6">
    <location>
        <begin position="12"/>
        <end position="34"/>
    </location>
</feature>
<organism evidence="8 9">
    <name type="scientific">Parasphingorhabdus flavimaris</name>
    <dbReference type="NCBI Taxonomy" id="266812"/>
    <lineage>
        <taxon>Bacteria</taxon>
        <taxon>Pseudomonadati</taxon>
        <taxon>Pseudomonadota</taxon>
        <taxon>Alphaproteobacteria</taxon>
        <taxon>Sphingomonadales</taxon>
        <taxon>Sphingomonadaceae</taxon>
        <taxon>Parasphingorhabdus</taxon>
    </lineage>
</organism>
<dbReference type="InterPro" id="IPR050638">
    <property type="entry name" value="AA-Vitamin_Transporters"/>
</dbReference>
<feature type="transmembrane region" description="Helical" evidence="6">
    <location>
        <begin position="282"/>
        <end position="300"/>
    </location>
</feature>
<feature type="transmembrane region" description="Helical" evidence="6">
    <location>
        <begin position="76"/>
        <end position="93"/>
    </location>
</feature>
<dbReference type="PANTHER" id="PTHR32322">
    <property type="entry name" value="INNER MEMBRANE TRANSPORTER"/>
    <property type="match status" value="1"/>
</dbReference>
<evidence type="ECO:0000256" key="6">
    <source>
        <dbReference type="SAM" id="Phobius"/>
    </source>
</evidence>
<feature type="domain" description="EamA" evidence="7">
    <location>
        <begin position="20"/>
        <end position="148"/>
    </location>
</feature>
<sequence length="312" mass="33885">MNAGEESEPSLLTPRILIPFLLVSLIWGSTWLVIKDQISTVPPSWSVSYRFIIAAAAMFVLVAYKRLSFRLDRTGYLFALILGLFQFSFNFNFVYNAELFITSGLVAVLFALLMVPNALMGRIFLGHKISGAFLGGSAIAAVGIAMLFWHEYRASPASLEQVLIGAALAFGGIMSASIANVMQAGQRLKSYPIITVLAWAMLFGALINIVLSWVTVGPPVYETRAAYWGGIVYLGVIGSVVTFPLYFSMIREIGPGKAAYSSVLVPVVAMILSTIFEDYVWTWLPAGGAVLAMLGLIVALRARKPKTPRISA</sequence>
<proteinExistence type="inferred from homology"/>
<feature type="transmembrane region" description="Helical" evidence="6">
    <location>
        <begin position="226"/>
        <end position="246"/>
    </location>
</feature>
<feature type="transmembrane region" description="Helical" evidence="6">
    <location>
        <begin position="258"/>
        <end position="276"/>
    </location>
</feature>
<dbReference type="PANTHER" id="PTHR32322:SF2">
    <property type="entry name" value="EAMA DOMAIN-CONTAINING PROTEIN"/>
    <property type="match status" value="1"/>
</dbReference>
<evidence type="ECO:0000256" key="2">
    <source>
        <dbReference type="ARBA" id="ARBA00007362"/>
    </source>
</evidence>
<gene>
    <name evidence="8" type="ORF">HUO14_11395</name>
</gene>
<evidence type="ECO:0000256" key="1">
    <source>
        <dbReference type="ARBA" id="ARBA00004141"/>
    </source>
</evidence>
<protein>
    <submittedName>
        <fullName evidence="8">EamA family transporter</fullName>
    </submittedName>
</protein>
<evidence type="ECO:0000313" key="9">
    <source>
        <dbReference type="Proteomes" id="UP000652427"/>
    </source>
</evidence>
<evidence type="ECO:0000256" key="3">
    <source>
        <dbReference type="ARBA" id="ARBA00022692"/>
    </source>
</evidence>
<name>A0ABX2N496_9SPHN</name>
<feature type="transmembrane region" description="Helical" evidence="6">
    <location>
        <begin position="162"/>
        <end position="181"/>
    </location>
</feature>
<accession>A0ABX2N496</accession>
<keyword evidence="4 6" id="KW-1133">Transmembrane helix</keyword>
<dbReference type="InterPro" id="IPR037185">
    <property type="entry name" value="EmrE-like"/>
</dbReference>
<feature type="transmembrane region" description="Helical" evidence="6">
    <location>
        <begin position="131"/>
        <end position="150"/>
    </location>
</feature>
<comment type="subcellular location">
    <subcellularLocation>
        <location evidence="1">Membrane</location>
        <topology evidence="1">Multi-pass membrane protein</topology>
    </subcellularLocation>
</comment>
<dbReference type="InterPro" id="IPR000620">
    <property type="entry name" value="EamA_dom"/>
</dbReference>
<keyword evidence="3 6" id="KW-0812">Transmembrane</keyword>
<dbReference type="EMBL" id="JABWMH010000003">
    <property type="protein sequence ID" value="NVD28507.1"/>
    <property type="molecule type" value="Genomic_DNA"/>
</dbReference>
<reference evidence="8 9" key="1">
    <citation type="submission" date="2020-06" db="EMBL/GenBank/DDBJ databases">
        <authorList>
            <person name="Kim S.-J."/>
            <person name="Park S.-J."/>
        </authorList>
    </citation>
    <scope>NUCLEOTIDE SEQUENCE [LARGE SCALE GENOMIC DNA]</scope>
    <source>
        <strain evidence="8 9">SW-151</strain>
    </source>
</reference>
<dbReference type="RefSeq" id="WP_176279949.1">
    <property type="nucleotide sequence ID" value="NZ_JABWMH010000003.1"/>
</dbReference>
<evidence type="ECO:0000256" key="5">
    <source>
        <dbReference type="ARBA" id="ARBA00023136"/>
    </source>
</evidence>
<comment type="caution">
    <text evidence="8">The sequence shown here is derived from an EMBL/GenBank/DDBJ whole genome shotgun (WGS) entry which is preliminary data.</text>
</comment>
<feature type="transmembrane region" description="Helical" evidence="6">
    <location>
        <begin position="193"/>
        <end position="214"/>
    </location>
</feature>
<feature type="transmembrane region" description="Helical" evidence="6">
    <location>
        <begin position="46"/>
        <end position="64"/>
    </location>
</feature>
<keyword evidence="5 6" id="KW-0472">Membrane</keyword>
<dbReference type="Proteomes" id="UP000652427">
    <property type="component" value="Unassembled WGS sequence"/>
</dbReference>
<dbReference type="SUPFAM" id="SSF103481">
    <property type="entry name" value="Multidrug resistance efflux transporter EmrE"/>
    <property type="match status" value="2"/>
</dbReference>